<feature type="compositionally biased region" description="Acidic residues" evidence="5">
    <location>
        <begin position="223"/>
        <end position="232"/>
    </location>
</feature>
<dbReference type="GO" id="GO:0005634">
    <property type="term" value="C:nucleus"/>
    <property type="evidence" value="ECO:0007669"/>
    <property type="project" value="UniProtKB-SubCell"/>
</dbReference>
<keyword evidence="8" id="KW-1185">Reference proteome</keyword>
<sequence>MEQSSTPLTMSKYYHAVFRPVIMQVLRAQGFYSSQPGVVDFLTELAAQYMVKMGEQTRLNAEHNHPWTPDPSVTDVRQAMEFVGAFERVDSLEKDEGELDSELKGIEAFRQWFDGPKAEKINRVAEAFQQLAQTLEPTDGMKVEKPPRDYLSLLKLKHSKNDQDSKYAGTVLGKSTDHGEVVVEGGPYASAAEWARMMHERNQRPPSPDLDSRPPSSGLSSLDDGDVEMMEL</sequence>
<dbReference type="InterPro" id="IPR009072">
    <property type="entry name" value="Histone-fold"/>
</dbReference>
<organism evidence="7 8">
    <name type="scientific">Neoarthrinium moseri</name>
    <dbReference type="NCBI Taxonomy" id="1658444"/>
    <lineage>
        <taxon>Eukaryota</taxon>
        <taxon>Fungi</taxon>
        <taxon>Dikarya</taxon>
        <taxon>Ascomycota</taxon>
        <taxon>Pezizomycotina</taxon>
        <taxon>Sordariomycetes</taxon>
        <taxon>Xylariomycetidae</taxon>
        <taxon>Amphisphaeriales</taxon>
        <taxon>Apiosporaceae</taxon>
        <taxon>Neoarthrinium</taxon>
    </lineage>
</organism>
<dbReference type="Gene3D" id="1.10.20.10">
    <property type="entry name" value="Histone, subunit A"/>
    <property type="match status" value="1"/>
</dbReference>
<keyword evidence="3" id="KW-0804">Transcription</keyword>
<dbReference type="Proteomes" id="UP000829685">
    <property type="component" value="Unassembled WGS sequence"/>
</dbReference>
<evidence type="ECO:0000256" key="3">
    <source>
        <dbReference type="ARBA" id="ARBA00023163"/>
    </source>
</evidence>
<evidence type="ECO:0000256" key="2">
    <source>
        <dbReference type="ARBA" id="ARBA00023015"/>
    </source>
</evidence>
<evidence type="ECO:0000313" key="8">
    <source>
        <dbReference type="Proteomes" id="UP000829685"/>
    </source>
</evidence>
<dbReference type="InterPro" id="IPR006565">
    <property type="entry name" value="BTP"/>
</dbReference>
<keyword evidence="2" id="KW-0805">Transcription regulation</keyword>
<dbReference type="OrthoDB" id="5402929at2759"/>
<dbReference type="AlphaFoldDB" id="A0A9P9WNU0"/>
<proteinExistence type="predicted"/>
<dbReference type="CDD" id="cd00076">
    <property type="entry name" value="HFD_SF"/>
    <property type="match status" value="1"/>
</dbReference>
<feature type="region of interest" description="Disordered" evidence="5">
    <location>
        <begin position="198"/>
        <end position="232"/>
    </location>
</feature>
<evidence type="ECO:0000256" key="1">
    <source>
        <dbReference type="ARBA" id="ARBA00004123"/>
    </source>
</evidence>
<name>A0A9P9WNU0_9PEZI</name>
<dbReference type="SMART" id="SM00576">
    <property type="entry name" value="BTP"/>
    <property type="match status" value="1"/>
</dbReference>
<comment type="subcellular location">
    <subcellularLocation>
        <location evidence="1">Nucleus</location>
    </subcellularLocation>
</comment>
<protein>
    <recommendedName>
        <fullName evidence="6">Bromodomain associated domain-containing protein</fullName>
    </recommendedName>
</protein>
<evidence type="ECO:0000313" key="7">
    <source>
        <dbReference type="EMBL" id="KAI1872685.1"/>
    </source>
</evidence>
<feature type="domain" description="Bromodomain associated" evidence="6">
    <location>
        <begin position="11"/>
        <end position="91"/>
    </location>
</feature>
<gene>
    <name evidence="7" type="ORF">JX265_005565</name>
</gene>
<reference evidence="7" key="1">
    <citation type="submission" date="2021-03" db="EMBL/GenBank/DDBJ databases">
        <title>Revisited historic fungal species revealed as producer of novel bioactive compounds through whole genome sequencing and comparative genomics.</title>
        <authorList>
            <person name="Vignolle G.A."/>
            <person name="Hochenegger N."/>
            <person name="Mach R.L."/>
            <person name="Mach-Aigner A.R."/>
            <person name="Javad Rahimi M."/>
            <person name="Salim K.A."/>
            <person name="Chan C.M."/>
            <person name="Lim L.B.L."/>
            <person name="Cai F."/>
            <person name="Druzhinina I.S."/>
            <person name="U'Ren J.M."/>
            <person name="Derntl C."/>
        </authorList>
    </citation>
    <scope>NUCLEOTIDE SEQUENCE</scope>
    <source>
        <strain evidence="7">TUCIM 5799</strain>
    </source>
</reference>
<keyword evidence="4" id="KW-0539">Nucleus</keyword>
<dbReference type="GO" id="GO:0046982">
    <property type="term" value="F:protein heterodimerization activity"/>
    <property type="evidence" value="ECO:0007669"/>
    <property type="project" value="InterPro"/>
</dbReference>
<dbReference type="EMBL" id="JAFIMR010000011">
    <property type="protein sequence ID" value="KAI1872685.1"/>
    <property type="molecule type" value="Genomic_DNA"/>
</dbReference>
<evidence type="ECO:0000256" key="5">
    <source>
        <dbReference type="SAM" id="MobiDB-lite"/>
    </source>
</evidence>
<accession>A0A9P9WNU0</accession>
<dbReference type="Pfam" id="PF07524">
    <property type="entry name" value="Bromo_TP"/>
    <property type="match status" value="1"/>
</dbReference>
<evidence type="ECO:0000256" key="4">
    <source>
        <dbReference type="ARBA" id="ARBA00023242"/>
    </source>
</evidence>
<feature type="compositionally biased region" description="Low complexity" evidence="5">
    <location>
        <begin position="213"/>
        <end position="222"/>
    </location>
</feature>
<comment type="caution">
    <text evidence="7">The sequence shown here is derived from an EMBL/GenBank/DDBJ whole genome shotgun (WGS) entry which is preliminary data.</text>
</comment>
<evidence type="ECO:0000259" key="6">
    <source>
        <dbReference type="SMART" id="SM00576"/>
    </source>
</evidence>